<feature type="transmembrane region" description="Helical" evidence="1">
    <location>
        <begin position="28"/>
        <end position="50"/>
    </location>
</feature>
<evidence type="ECO:0000256" key="1">
    <source>
        <dbReference type="SAM" id="Phobius"/>
    </source>
</evidence>
<evidence type="ECO:0000313" key="2">
    <source>
        <dbReference type="EMBL" id="GGE41984.1"/>
    </source>
</evidence>
<keyword evidence="1" id="KW-1133">Transmembrane helix</keyword>
<reference evidence="2" key="1">
    <citation type="journal article" date="2014" name="Int. J. Syst. Evol. Microbiol.">
        <title>Complete genome sequence of Corynebacterium casei LMG S-19264T (=DSM 44701T), isolated from a smear-ripened cheese.</title>
        <authorList>
            <consortium name="US DOE Joint Genome Institute (JGI-PGF)"/>
            <person name="Walter F."/>
            <person name="Albersmeier A."/>
            <person name="Kalinowski J."/>
            <person name="Ruckert C."/>
        </authorList>
    </citation>
    <scope>NUCLEOTIDE SEQUENCE</scope>
    <source>
        <strain evidence="2">CGMCC 1.16012</strain>
    </source>
</reference>
<dbReference type="Proteomes" id="UP000606730">
    <property type="component" value="Unassembled WGS sequence"/>
</dbReference>
<proteinExistence type="predicted"/>
<gene>
    <name evidence="2" type="ORF">GCM10011517_06980</name>
</gene>
<keyword evidence="1" id="KW-0812">Transmembrane</keyword>
<keyword evidence="1" id="KW-0472">Membrane</keyword>
<feature type="transmembrane region" description="Helical" evidence="1">
    <location>
        <begin position="62"/>
        <end position="86"/>
    </location>
</feature>
<evidence type="ECO:0000313" key="3">
    <source>
        <dbReference type="Proteomes" id="UP000606730"/>
    </source>
</evidence>
<keyword evidence="3" id="KW-1185">Reference proteome</keyword>
<name>A0A917ACT1_9RHOB</name>
<comment type="caution">
    <text evidence="2">The sequence shown here is derived from an EMBL/GenBank/DDBJ whole genome shotgun (WGS) entry which is preliminary data.</text>
</comment>
<dbReference type="EMBL" id="BMKN01000001">
    <property type="protein sequence ID" value="GGE41984.1"/>
    <property type="molecule type" value="Genomic_DNA"/>
</dbReference>
<dbReference type="RefSeq" id="WP_095596410.1">
    <property type="nucleotide sequence ID" value="NZ_BMKN01000001.1"/>
</dbReference>
<sequence length="87" mass="9377">MIRALEAIVTSILESLGIELGKFLLGEFFIALLLTSLITFPVSAGLVDLVTERLKLEYGSFLYNLVALFIGAPIVFGVAILAYGLLT</sequence>
<organism evidence="2 3">
    <name type="scientific">Actibacterium pelagium</name>
    <dbReference type="NCBI Taxonomy" id="2029103"/>
    <lineage>
        <taxon>Bacteria</taxon>
        <taxon>Pseudomonadati</taxon>
        <taxon>Pseudomonadota</taxon>
        <taxon>Alphaproteobacteria</taxon>
        <taxon>Rhodobacterales</taxon>
        <taxon>Roseobacteraceae</taxon>
        <taxon>Actibacterium</taxon>
    </lineage>
</organism>
<protein>
    <submittedName>
        <fullName evidence="2">Uncharacterized protein</fullName>
    </submittedName>
</protein>
<accession>A0A917ACT1</accession>
<dbReference type="AlphaFoldDB" id="A0A917ACT1"/>
<reference evidence="2" key="2">
    <citation type="submission" date="2020-09" db="EMBL/GenBank/DDBJ databases">
        <authorList>
            <person name="Sun Q."/>
            <person name="Zhou Y."/>
        </authorList>
    </citation>
    <scope>NUCLEOTIDE SEQUENCE</scope>
    <source>
        <strain evidence="2">CGMCC 1.16012</strain>
    </source>
</reference>